<dbReference type="PANTHER" id="PTHR40457:SF1">
    <property type="entry name" value="PHOSPHOLIPASE A1"/>
    <property type="match status" value="1"/>
</dbReference>
<keyword evidence="5" id="KW-1134">Transmembrane beta strand</keyword>
<organism evidence="19 20">
    <name type="scientific">Hylemonella gracilis</name>
    <dbReference type="NCBI Taxonomy" id="80880"/>
    <lineage>
        <taxon>Bacteria</taxon>
        <taxon>Pseudomonadati</taxon>
        <taxon>Pseudomonadota</taxon>
        <taxon>Betaproteobacteria</taxon>
        <taxon>Burkholderiales</taxon>
        <taxon>Comamonadaceae</taxon>
        <taxon>Hylemonella</taxon>
    </lineage>
</organism>
<keyword evidence="14 17" id="KW-0998">Cell outer membrane</keyword>
<dbReference type="KEGG" id="hgr:DW355_04050"/>
<dbReference type="RefSeq" id="WP_131278070.1">
    <property type="nucleotide sequence ID" value="NZ_CP031395.1"/>
</dbReference>
<evidence type="ECO:0000256" key="3">
    <source>
        <dbReference type="ARBA" id="ARBA00010525"/>
    </source>
</evidence>
<evidence type="ECO:0000256" key="5">
    <source>
        <dbReference type="ARBA" id="ARBA00022452"/>
    </source>
</evidence>
<comment type="catalytic activity">
    <reaction evidence="2 17">
        <text>a 1,2-diacyl-sn-glycero-3-phosphocholine + H2O = a 1-acyl-sn-glycero-3-phosphocholine + a fatty acid + H(+)</text>
        <dbReference type="Rhea" id="RHEA:15801"/>
        <dbReference type="ChEBI" id="CHEBI:15377"/>
        <dbReference type="ChEBI" id="CHEBI:15378"/>
        <dbReference type="ChEBI" id="CHEBI:28868"/>
        <dbReference type="ChEBI" id="CHEBI:57643"/>
        <dbReference type="ChEBI" id="CHEBI:58168"/>
        <dbReference type="EC" id="3.1.1.4"/>
    </reaction>
</comment>
<dbReference type="AlphaFoldDB" id="A0A4P6UKX7"/>
<dbReference type="EMBL" id="CP031395">
    <property type="protein sequence ID" value="QBK04061.1"/>
    <property type="molecule type" value="Genomic_DNA"/>
</dbReference>
<dbReference type="InterPro" id="IPR003187">
    <property type="entry name" value="PLipase_A1"/>
</dbReference>
<evidence type="ECO:0000256" key="18">
    <source>
        <dbReference type="SAM" id="MobiDB-lite"/>
    </source>
</evidence>
<comment type="cofactor">
    <cofactor evidence="17">
        <name>Ca(2+)</name>
        <dbReference type="ChEBI" id="CHEBI:29108"/>
    </cofactor>
    <text evidence="17">Binds 1 Ca(2+) ion per monomer. In the dimeric form the Ca(2+) is bound by different amino acids with binding of each Ca(2+) shared with ligands coming from each monomer. The Ca(2+) ion may have a role in catalysis.</text>
</comment>
<feature type="active site" description="Nucleophile" evidence="15">
    <location>
        <position position="224"/>
    </location>
</feature>
<dbReference type="EC" id="3.1.1.4" evidence="17"/>
<comment type="function">
    <text evidence="17">Hydrolysis of phosphatidylcholine with phospholipase A2 (EC 3.1.1.4) and phospholipase A1 (EC 3.1.1.32) activities.</text>
</comment>
<comment type="subunit">
    <text evidence="4 17">Homodimer; dimerization is reversible, and the dimeric form is the active one.</text>
</comment>
<evidence type="ECO:0000256" key="7">
    <source>
        <dbReference type="ARBA" id="ARBA00022723"/>
    </source>
</evidence>
<evidence type="ECO:0000256" key="6">
    <source>
        <dbReference type="ARBA" id="ARBA00022692"/>
    </source>
</evidence>
<evidence type="ECO:0000256" key="17">
    <source>
        <dbReference type="RuleBase" id="RU366027"/>
    </source>
</evidence>
<evidence type="ECO:0000256" key="16">
    <source>
        <dbReference type="PIRSR" id="PIRSR603187-2"/>
    </source>
</evidence>
<feature type="region of interest" description="Disordered" evidence="18">
    <location>
        <begin position="1"/>
        <end position="74"/>
    </location>
</feature>
<feature type="binding site" description="in dimeric form" evidence="16">
    <location>
        <position position="232"/>
    </location>
    <ligand>
        <name>Ca(2+)</name>
        <dbReference type="ChEBI" id="CHEBI:29108"/>
        <label>1</label>
    </ligand>
</feature>
<feature type="compositionally biased region" description="Basic and acidic residues" evidence="18">
    <location>
        <begin position="56"/>
        <end position="65"/>
    </location>
</feature>
<keyword evidence="9 17" id="KW-0378">Hydrolase</keyword>
<reference evidence="19 20" key="1">
    <citation type="submission" date="2018-07" db="EMBL/GenBank/DDBJ databases">
        <title>Exploring interactions and the metabolic potential of the ultra-small soil bacteria Hylemonella gracilis.</title>
        <authorList>
            <person name="Tyc O."/>
            <person name="Kulkarni P."/>
            <person name="Gawehns F."/>
            <person name="Hundscheid M."/>
            <person name="Zweers H."/>
            <person name="Garbeva P."/>
        </authorList>
    </citation>
    <scope>NUCLEOTIDE SEQUENCE [LARGE SCALE GENOMIC DNA]</scope>
    <source>
        <strain evidence="19 20">NS1</strain>
    </source>
</reference>
<keyword evidence="10 16" id="KW-0106">Calcium</keyword>
<evidence type="ECO:0000313" key="20">
    <source>
        <dbReference type="Proteomes" id="UP000292939"/>
    </source>
</evidence>
<dbReference type="EC" id="3.1.1.32" evidence="17"/>
<evidence type="ECO:0000256" key="12">
    <source>
        <dbReference type="ARBA" id="ARBA00023098"/>
    </source>
</evidence>
<feature type="binding site" description="in dimeric form" evidence="16">
    <location>
        <position position="276"/>
    </location>
    <ligand>
        <name>Ca(2+)</name>
        <dbReference type="ChEBI" id="CHEBI:29108"/>
        <label>1</label>
    </ligand>
</feature>
<evidence type="ECO:0000256" key="10">
    <source>
        <dbReference type="ARBA" id="ARBA00022837"/>
    </source>
</evidence>
<dbReference type="Pfam" id="PF02253">
    <property type="entry name" value="PLA1"/>
    <property type="match status" value="1"/>
</dbReference>
<dbReference type="GO" id="GO:0046872">
    <property type="term" value="F:metal ion binding"/>
    <property type="evidence" value="ECO:0007669"/>
    <property type="project" value="UniProtKB-KW"/>
</dbReference>
<evidence type="ECO:0000256" key="4">
    <source>
        <dbReference type="ARBA" id="ARBA00011702"/>
    </source>
</evidence>
<name>A0A4P6UKX7_9BURK</name>
<keyword evidence="6" id="KW-0812">Transmembrane</keyword>
<gene>
    <name evidence="19" type="ORF">DW355_04050</name>
</gene>
<proteinExistence type="inferred from homology"/>
<dbReference type="Gene3D" id="2.40.230.10">
    <property type="entry name" value="Phospholipase A1"/>
    <property type="match status" value="1"/>
</dbReference>
<evidence type="ECO:0000256" key="2">
    <source>
        <dbReference type="ARBA" id="ARBA00001604"/>
    </source>
</evidence>
<comment type="subcellular location">
    <subcellularLocation>
        <location evidence="17">Cell outer membrane</location>
        <topology evidence="17">Multi-pass membrane protein</topology>
    </subcellularLocation>
    <text evidence="17">One of the very few enzymes located there.</text>
</comment>
<dbReference type="Proteomes" id="UP000292939">
    <property type="component" value="Chromosome"/>
</dbReference>
<evidence type="ECO:0000256" key="1">
    <source>
        <dbReference type="ARBA" id="ARBA00000111"/>
    </source>
</evidence>
<evidence type="ECO:0000256" key="11">
    <source>
        <dbReference type="ARBA" id="ARBA00022963"/>
    </source>
</evidence>
<accession>A0A4P6UKX7</accession>
<sequence>MPRQPSSKPAGARCEAPARADLRSAAAGVGRAPGWRPGPDHSTRACSRRGFAAANNDRRLQDRSARPPPSASRNCRGNWSSYVRYWELDANTDCGNFNIRGYKPISLSWVHGDSVNTAPQSDNATRDVDPADAQAYERNEMRIQLSVRSKLATGLLFWEAGGPRDSLWFGYTQQSYWQLFNAELSRPFRTTDHEPELIYIAPTPLELPWGWQLRYTGLSVNHQSNGQTLPLSRSWNRVILMTGMEKDDRYSVGLRLWQRLGDGDGDSDTDINAQDDNPGIEETYGRAELLTAWHLDRGHSLSLTLRHNLRPDTERGGLTAWRMEWLRPLDSQAPGLRLHVQLFSGYGDSLIDYNYRRTTFSIGLSLVDF</sequence>
<keyword evidence="8" id="KW-0732">Signal</keyword>
<evidence type="ECO:0000256" key="9">
    <source>
        <dbReference type="ARBA" id="ARBA00022801"/>
    </source>
</evidence>
<dbReference type="InterPro" id="IPR036541">
    <property type="entry name" value="PLipase_A1_sf"/>
</dbReference>
<evidence type="ECO:0000256" key="14">
    <source>
        <dbReference type="ARBA" id="ARBA00023237"/>
    </source>
</evidence>
<evidence type="ECO:0000256" key="8">
    <source>
        <dbReference type="ARBA" id="ARBA00022729"/>
    </source>
</evidence>
<keyword evidence="12 17" id="KW-0443">Lipid metabolism</keyword>
<dbReference type="GO" id="GO:0016042">
    <property type="term" value="P:lipid catabolic process"/>
    <property type="evidence" value="ECO:0007669"/>
    <property type="project" value="UniProtKB-KW"/>
</dbReference>
<protein>
    <recommendedName>
        <fullName evidence="17">Phospholipase A1</fullName>
        <ecNumber evidence="17">3.1.1.32</ecNumber>
        <ecNumber evidence="17">3.1.1.4</ecNumber>
    </recommendedName>
    <alternativeName>
        <fullName evidence="17">Phosphatidylcholine 1-acylhydrolase</fullName>
    </alternativeName>
</protein>
<dbReference type="SUPFAM" id="SSF56931">
    <property type="entry name" value="Outer membrane phospholipase A (OMPLA)"/>
    <property type="match status" value="1"/>
</dbReference>
<keyword evidence="7 16" id="KW-0479">Metal-binding</keyword>
<evidence type="ECO:0000256" key="13">
    <source>
        <dbReference type="ARBA" id="ARBA00023136"/>
    </source>
</evidence>
<dbReference type="GO" id="GO:0008970">
    <property type="term" value="F:phospholipase A1 activity"/>
    <property type="evidence" value="ECO:0007669"/>
    <property type="project" value="UniProtKB-EC"/>
</dbReference>
<keyword evidence="13" id="KW-0472">Membrane</keyword>
<dbReference type="PANTHER" id="PTHR40457">
    <property type="entry name" value="PHOSPHOLIPASE A1"/>
    <property type="match status" value="1"/>
</dbReference>
<keyword evidence="11 17" id="KW-0442">Lipid degradation</keyword>
<feature type="binding site" description="in dimeric form" evidence="16">
    <location>
        <position position="185"/>
    </location>
    <ligand>
        <name>Ca(2+)</name>
        <dbReference type="ChEBI" id="CHEBI:29108"/>
        <label>1</label>
    </ligand>
</feature>
<comment type="similarity">
    <text evidence="3 17">Belongs to the phospholipase A1 family.</text>
</comment>
<evidence type="ECO:0000313" key="19">
    <source>
        <dbReference type="EMBL" id="QBK04061.1"/>
    </source>
</evidence>
<comment type="catalytic activity">
    <reaction evidence="1 17">
        <text>a 1,2-diacyl-sn-glycero-3-phosphocholine + H2O = a 2-acyl-sn-glycero-3-phosphocholine + a fatty acid + H(+)</text>
        <dbReference type="Rhea" id="RHEA:18689"/>
        <dbReference type="ChEBI" id="CHEBI:15377"/>
        <dbReference type="ChEBI" id="CHEBI:15378"/>
        <dbReference type="ChEBI" id="CHEBI:28868"/>
        <dbReference type="ChEBI" id="CHEBI:57643"/>
        <dbReference type="ChEBI" id="CHEBI:57875"/>
        <dbReference type="EC" id="3.1.1.32"/>
    </reaction>
</comment>
<feature type="active site" description="Proton acceptor" evidence="15">
    <location>
        <position position="222"/>
    </location>
</feature>
<dbReference type="OrthoDB" id="188433at2"/>
<evidence type="ECO:0000256" key="15">
    <source>
        <dbReference type="PIRSR" id="PIRSR603187-1"/>
    </source>
</evidence>
<dbReference type="GO" id="GO:0004623">
    <property type="term" value="F:phospholipase A2 activity"/>
    <property type="evidence" value="ECO:0007669"/>
    <property type="project" value="UniProtKB-EC"/>
</dbReference>
<dbReference type="GO" id="GO:0009279">
    <property type="term" value="C:cell outer membrane"/>
    <property type="evidence" value="ECO:0007669"/>
    <property type="project" value="UniProtKB-SubCell"/>
</dbReference>